<feature type="compositionally biased region" description="Polar residues" evidence="1">
    <location>
        <begin position="42"/>
        <end position="51"/>
    </location>
</feature>
<dbReference type="GO" id="GO:0006281">
    <property type="term" value="P:DNA repair"/>
    <property type="evidence" value="ECO:0007669"/>
    <property type="project" value="InterPro"/>
</dbReference>
<evidence type="ECO:0000256" key="1">
    <source>
        <dbReference type="SAM" id="MobiDB-lite"/>
    </source>
</evidence>
<evidence type="ECO:0000313" key="3">
    <source>
        <dbReference type="EMBL" id="RED26092.1"/>
    </source>
</evidence>
<reference evidence="4 5" key="1">
    <citation type="submission" date="2017-08" db="EMBL/GenBank/DDBJ databases">
        <authorList>
            <person name="de Groot N.N."/>
        </authorList>
    </citation>
    <scope>NUCLEOTIDE SEQUENCE [LARGE SCALE GENOMIC DNA]</scope>
    <source>
        <strain evidence="4 5">JA575</strain>
    </source>
</reference>
<gene>
    <name evidence="3" type="ORF">BJ125_12843</name>
    <name evidence="4" type="ORF">SAMN05892882_12843</name>
</gene>
<proteinExistence type="predicted"/>
<accession>A0A336JXD4</accession>
<evidence type="ECO:0000313" key="6">
    <source>
        <dbReference type="Proteomes" id="UP000256343"/>
    </source>
</evidence>
<reference evidence="3 6" key="2">
    <citation type="submission" date="2018-07" db="EMBL/GenBank/DDBJ databases">
        <title>Genomic Encyclopedia of Archaeal and Bacterial Type Strains, Phase II (KMG-II): from individual species to whole genera.</title>
        <authorList>
            <person name="Goeker M."/>
        </authorList>
    </citation>
    <scope>NUCLEOTIDE SEQUENCE [LARGE SCALE GENOMIC DNA]</scope>
    <source>
        <strain evidence="3 6">JA575</strain>
    </source>
</reference>
<dbReference type="InterPro" id="IPR043502">
    <property type="entry name" value="DNA/RNA_pol_sf"/>
</dbReference>
<organism evidence="4 5">
    <name type="scientific">Rhodopseudomonas pentothenatexigens</name>
    <dbReference type="NCBI Taxonomy" id="999699"/>
    <lineage>
        <taxon>Bacteria</taxon>
        <taxon>Pseudomonadati</taxon>
        <taxon>Pseudomonadota</taxon>
        <taxon>Alphaproteobacteria</taxon>
        <taxon>Hyphomicrobiales</taxon>
        <taxon>Nitrobacteraceae</taxon>
        <taxon>Rhodopseudomonas</taxon>
    </lineage>
</organism>
<protein>
    <submittedName>
        <fullName evidence="4">ImpB/mucB/samB family protein</fullName>
    </submittedName>
</protein>
<feature type="domain" description="UmuC" evidence="2">
    <location>
        <begin position="97"/>
        <end position="141"/>
    </location>
</feature>
<dbReference type="InterPro" id="IPR001126">
    <property type="entry name" value="UmuC"/>
</dbReference>
<evidence type="ECO:0000313" key="5">
    <source>
        <dbReference type="Proteomes" id="UP000252631"/>
    </source>
</evidence>
<evidence type="ECO:0000313" key="4">
    <source>
        <dbReference type="EMBL" id="SSW93016.1"/>
    </source>
</evidence>
<keyword evidence="6" id="KW-1185">Reference proteome</keyword>
<dbReference type="SUPFAM" id="SSF56672">
    <property type="entry name" value="DNA/RNA polymerases"/>
    <property type="match status" value="1"/>
</dbReference>
<dbReference type="Proteomes" id="UP000252631">
    <property type="component" value="Unassembled WGS sequence"/>
</dbReference>
<name>A0A336JXD4_9BRAD</name>
<dbReference type="AlphaFoldDB" id="A0A336JXD4"/>
<dbReference type="PROSITE" id="PS50173">
    <property type="entry name" value="UMUC"/>
    <property type="match status" value="1"/>
</dbReference>
<dbReference type="EMBL" id="QRDT01000028">
    <property type="protein sequence ID" value="RED26092.1"/>
    <property type="molecule type" value="Genomic_DNA"/>
</dbReference>
<dbReference type="Pfam" id="PF00817">
    <property type="entry name" value="IMS"/>
    <property type="match status" value="1"/>
</dbReference>
<sequence length="236" mass="25824">MFSTIRPIPAQAQAIGAKASSGMTSLWSTARGRPSTHRWWQPSLTTSSQLSAGDAARSPAASREPDFRAHLHQRTHCLRSLARSNNPYDVLGVAAPSALADCNNFFVSCECAFQPALHGKPVVLSNNDGCVIARSNEKRRLASAWVDPRHLSKVKFEKAKFYSRTICPRIGSEDGRQPSQWKPLIHRSERSSLMGASSAPIHTMDSSHDRTIRGKVRVAVLHRGAPPSTSGRSISY</sequence>
<dbReference type="Proteomes" id="UP000256343">
    <property type="component" value="Unassembled WGS sequence"/>
</dbReference>
<feature type="region of interest" description="Disordered" evidence="1">
    <location>
        <begin position="28"/>
        <end position="64"/>
    </location>
</feature>
<evidence type="ECO:0000259" key="2">
    <source>
        <dbReference type="PROSITE" id="PS50173"/>
    </source>
</evidence>
<dbReference type="EMBL" id="UFQQ01000028">
    <property type="protein sequence ID" value="SSW93016.1"/>
    <property type="molecule type" value="Genomic_DNA"/>
</dbReference>